<accession>A0A3M0MMM2</accession>
<dbReference type="InterPro" id="IPR018511">
    <property type="entry name" value="Hemolysin-typ_Ca-bd_CS"/>
</dbReference>
<keyword evidence="4" id="KW-1185">Reference proteome</keyword>
<organism evidence="3 4">
    <name type="scientific">Paracoccus alkanivorans</name>
    <dbReference type="NCBI Taxonomy" id="2116655"/>
    <lineage>
        <taxon>Bacteria</taxon>
        <taxon>Pseudomonadati</taxon>
        <taxon>Pseudomonadota</taxon>
        <taxon>Alphaproteobacteria</taxon>
        <taxon>Rhodobacterales</taxon>
        <taxon>Paracoccaceae</taxon>
        <taxon>Paracoccus</taxon>
    </lineage>
</organism>
<comment type="subcellular location">
    <subcellularLocation>
        <location evidence="1">Secreted</location>
    </subcellularLocation>
</comment>
<dbReference type="PANTHER" id="PTHR38340">
    <property type="entry name" value="S-LAYER PROTEIN"/>
    <property type="match status" value="1"/>
</dbReference>
<evidence type="ECO:0000256" key="1">
    <source>
        <dbReference type="ARBA" id="ARBA00004613"/>
    </source>
</evidence>
<evidence type="ECO:0000313" key="3">
    <source>
        <dbReference type="EMBL" id="RMC37574.1"/>
    </source>
</evidence>
<name>A0A3M0MMM2_9RHOB</name>
<dbReference type="SUPFAM" id="SSF51120">
    <property type="entry name" value="beta-Roll"/>
    <property type="match status" value="2"/>
</dbReference>
<keyword evidence="2" id="KW-0964">Secreted</keyword>
<sequence>MGLWQKDGVYFATDTNGNTAPSEAYAFGDLRYHNYYLSSRYSLEMASGFAYDPVSETTFSWLVGEGEYGRQEIVYYDYFSGDGVPLNVIDLRSLRNSFGGEMHIDYESISGSLTIYGTENDDVISVRGTGYVEVNGGDGDDRIEFFSNLESSSKLLRGGAGNDVVLAGDGTDTIGGGSGNDRLHGGRGENLIYGDEGDDRITSGGGDDTISAGSGDDWIDGDTEDIVSKGYDNDAIYGGEGNDTIYGRGGDDTIYGSPGNDNIAAGTENDYVQGGAENDRIYGGAGSDTLFGNDGDDTIYGGKDTDVILGGAGIDFFVFEKPADSTPGISRDVIRDFEVGQDKIVLSALDADTTKDGNQSFSWSLNDAPNSVWVGYWNGRALIRADADGDAVYDFEIQLNQVSSLSSTDFIF</sequence>
<dbReference type="RefSeq" id="WP_122110660.1">
    <property type="nucleotide sequence ID" value="NZ_QOKZ01000001.1"/>
</dbReference>
<dbReference type="PROSITE" id="PS00330">
    <property type="entry name" value="HEMOLYSIN_CALCIUM"/>
    <property type="match status" value="1"/>
</dbReference>
<dbReference type="PRINTS" id="PR00313">
    <property type="entry name" value="CABNDNGRPT"/>
</dbReference>
<dbReference type="OrthoDB" id="9342475at2"/>
<dbReference type="GO" id="GO:0005509">
    <property type="term" value="F:calcium ion binding"/>
    <property type="evidence" value="ECO:0007669"/>
    <property type="project" value="InterPro"/>
</dbReference>
<comment type="caution">
    <text evidence="3">The sequence shown here is derived from an EMBL/GenBank/DDBJ whole genome shotgun (WGS) entry which is preliminary data.</text>
</comment>
<gene>
    <name evidence="3" type="ORF">C9E81_02145</name>
</gene>
<dbReference type="InterPro" id="IPR011049">
    <property type="entry name" value="Serralysin-like_metalloprot_C"/>
</dbReference>
<reference evidence="3 4" key="1">
    <citation type="submission" date="2018-07" db="EMBL/GenBank/DDBJ databases">
        <authorList>
            <person name="Zhang Y."/>
            <person name="Wang L."/>
            <person name="Ma S."/>
        </authorList>
    </citation>
    <scope>NUCLEOTIDE SEQUENCE [LARGE SCALE GENOMIC DNA]</scope>
    <source>
        <strain evidence="3 4">4-2</strain>
    </source>
</reference>
<evidence type="ECO:0000313" key="4">
    <source>
        <dbReference type="Proteomes" id="UP000273516"/>
    </source>
</evidence>
<protein>
    <submittedName>
        <fullName evidence="3">Calcium-binding protein</fullName>
    </submittedName>
</protein>
<proteinExistence type="predicted"/>
<dbReference type="AlphaFoldDB" id="A0A3M0MMM2"/>
<dbReference type="InterPro" id="IPR001343">
    <property type="entry name" value="Hemolysn_Ca-bd"/>
</dbReference>
<dbReference type="InterPro" id="IPR050557">
    <property type="entry name" value="RTX_toxin/Mannuronan_C5-epim"/>
</dbReference>
<evidence type="ECO:0000256" key="2">
    <source>
        <dbReference type="ARBA" id="ARBA00022525"/>
    </source>
</evidence>
<dbReference type="GO" id="GO:0005615">
    <property type="term" value="C:extracellular space"/>
    <property type="evidence" value="ECO:0007669"/>
    <property type="project" value="InterPro"/>
</dbReference>
<dbReference type="Pfam" id="PF00353">
    <property type="entry name" value="HemolysinCabind"/>
    <property type="match status" value="2"/>
</dbReference>
<dbReference type="Gene3D" id="2.150.10.10">
    <property type="entry name" value="Serralysin-like metalloprotease, C-terminal"/>
    <property type="match status" value="3"/>
</dbReference>
<dbReference type="Proteomes" id="UP000273516">
    <property type="component" value="Unassembled WGS sequence"/>
</dbReference>
<dbReference type="PANTHER" id="PTHR38340:SF1">
    <property type="entry name" value="S-LAYER PROTEIN"/>
    <property type="match status" value="1"/>
</dbReference>
<dbReference type="EMBL" id="QOKZ01000001">
    <property type="protein sequence ID" value="RMC37574.1"/>
    <property type="molecule type" value="Genomic_DNA"/>
</dbReference>